<dbReference type="STRING" id="1537102.L0AXX3"/>
<name>L0AXX3_THEEQ</name>
<feature type="domain" description="RRM" evidence="2">
    <location>
        <begin position="614"/>
        <end position="647"/>
    </location>
</feature>
<evidence type="ECO:0000313" key="3">
    <source>
        <dbReference type="EMBL" id="AFZ80118.1"/>
    </source>
</evidence>
<reference evidence="3 4" key="1">
    <citation type="journal article" date="2012" name="BMC Genomics">
        <title>Comparative genomic analysis and phylogenetic position of Theileria equi.</title>
        <authorList>
            <person name="Kappmeyer L.S."/>
            <person name="Thiagarajan M."/>
            <person name="Herndon D.R."/>
            <person name="Ramsay J.D."/>
            <person name="Caler E."/>
            <person name="Djikeng A."/>
            <person name="Gillespie J.J."/>
            <person name="Lau A.O."/>
            <person name="Roalson E.H."/>
            <person name="Silva J.C."/>
            <person name="Silva M.G."/>
            <person name="Suarez C.E."/>
            <person name="Ueti M.W."/>
            <person name="Nene V.M."/>
            <person name="Mealey R.H."/>
            <person name="Knowles D.P."/>
            <person name="Brayton K.A."/>
        </authorList>
    </citation>
    <scope>NUCLEOTIDE SEQUENCE [LARGE SCALE GENOMIC DNA]</scope>
    <source>
        <strain evidence="3 4">WA</strain>
    </source>
</reference>
<dbReference type="Gene3D" id="2.60.120.1540">
    <property type="match status" value="1"/>
</dbReference>
<dbReference type="RefSeq" id="XP_004829784.1">
    <property type="nucleotide sequence ID" value="XM_004829727.1"/>
</dbReference>
<dbReference type="Proteomes" id="UP000031512">
    <property type="component" value="Chromosome 1"/>
</dbReference>
<evidence type="ECO:0000259" key="2">
    <source>
        <dbReference type="Pfam" id="PF00076"/>
    </source>
</evidence>
<dbReference type="Gene3D" id="3.30.70.330">
    <property type="match status" value="1"/>
</dbReference>
<gene>
    <name evidence="3" type="ORF">BEWA_029690</name>
</gene>
<dbReference type="EMBL" id="CP001669">
    <property type="protein sequence ID" value="AFZ80118.1"/>
    <property type="molecule type" value="Genomic_DNA"/>
</dbReference>
<keyword evidence="4" id="KW-1185">Reference proteome</keyword>
<dbReference type="eggNOG" id="KOG1366">
    <property type="taxonomic scope" value="Eukaryota"/>
</dbReference>
<feature type="compositionally biased region" description="Polar residues" evidence="1">
    <location>
        <begin position="484"/>
        <end position="496"/>
    </location>
</feature>
<dbReference type="InterPro" id="IPR035979">
    <property type="entry name" value="RBD_domain_sf"/>
</dbReference>
<dbReference type="InterPro" id="IPR000504">
    <property type="entry name" value="RRM_dom"/>
</dbReference>
<dbReference type="Pfam" id="PF00076">
    <property type="entry name" value="RRM_1"/>
    <property type="match status" value="1"/>
</dbReference>
<organism evidence="3 4">
    <name type="scientific">Theileria equi strain WA</name>
    <dbReference type="NCBI Taxonomy" id="1537102"/>
    <lineage>
        <taxon>Eukaryota</taxon>
        <taxon>Sar</taxon>
        <taxon>Alveolata</taxon>
        <taxon>Apicomplexa</taxon>
        <taxon>Aconoidasida</taxon>
        <taxon>Piroplasmida</taxon>
        <taxon>Theileriidae</taxon>
        <taxon>Theileria</taxon>
    </lineage>
</organism>
<dbReference type="GO" id="GO:0003723">
    <property type="term" value="F:RNA binding"/>
    <property type="evidence" value="ECO:0007669"/>
    <property type="project" value="InterPro"/>
</dbReference>
<feature type="compositionally biased region" description="Polar residues" evidence="1">
    <location>
        <begin position="394"/>
        <end position="403"/>
    </location>
</feature>
<dbReference type="AlphaFoldDB" id="L0AXX3"/>
<proteinExistence type="predicted"/>
<protein>
    <recommendedName>
        <fullName evidence="2">RRM domain-containing protein</fullName>
    </recommendedName>
</protein>
<dbReference type="InterPro" id="IPR012677">
    <property type="entry name" value="Nucleotide-bd_a/b_plait_sf"/>
</dbReference>
<dbReference type="GeneID" id="15803607"/>
<dbReference type="OrthoDB" id="4207594at2759"/>
<accession>L0AXX3</accession>
<sequence>MTSEEVTIEFKYNQNQDTTYKASTTGGKTIDITVKRSEEPRGSHFLKYTHTLNPNGESQPFKLLEIQDNGRKIDVIGLKYVPNVTSVSAYYWKHEPGAPRTVLIVGVTTTTDTKNKTTYYGNRKNADGNNWVGLGQRSKPNLINGDIERTLDDLVCSNFGAVIFDLSKSVSFSGQPSYCCRCVYHGDNDDQRKIFVTLRKVFCKQHTQNSIQYCKHTIKNPKNKVAKIRYYLGDTDANTHSNRRRINSSKLQFPIDNVKAIYASYCGGNPVLIYIEGGGSVTGWYQKSAVGNGNEEWTSVPNLNIKPSELTNHTDCKKYNDLVGLLKGSRCRNLQECTAVSGATVVFESGPSSSQPQAGAAGNNQGANVQTSELGTGKKSDEGDPTLINPEDVSLNQDTTRNPQGDDPPSGVAGEVSATRCHGTPSVPGTLVTTCDAQGRVAAVLSLGEGYTNPTDKQTSSADLDTEAIDYFIKTFEACAPLEPQSQEKQTDQVPDSESETKILLQGTPVAQMAEDAIDGERLKHLIVTPSGAGENEGASDPDGRGPPGPDEGADSASEGYESPNSQPAQAVTGLLEAHTADGSTTAAPEGEGKAERSTLLLLPASMAGYALSGRHKGYGYVTFSTPEIATRSLLSLNGARLGNRQIVLSEVLEKLYTKTRMPSILRAAQRIIARIHGPKQKTKEFIDNYREAFLPIT</sequence>
<feature type="region of interest" description="Disordered" evidence="1">
    <location>
        <begin position="531"/>
        <end position="570"/>
    </location>
</feature>
<dbReference type="VEuPathDB" id="PiroplasmaDB:BEWA_029690"/>
<evidence type="ECO:0000313" key="4">
    <source>
        <dbReference type="Proteomes" id="UP000031512"/>
    </source>
</evidence>
<feature type="region of interest" description="Disordered" evidence="1">
    <location>
        <begin position="482"/>
        <end position="508"/>
    </location>
</feature>
<dbReference type="KEGG" id="beq:BEWA_029690"/>
<evidence type="ECO:0000256" key="1">
    <source>
        <dbReference type="SAM" id="MobiDB-lite"/>
    </source>
</evidence>
<dbReference type="SUPFAM" id="SSF54928">
    <property type="entry name" value="RNA-binding domain, RBD"/>
    <property type="match status" value="1"/>
</dbReference>
<feature type="region of interest" description="Disordered" evidence="1">
    <location>
        <begin position="348"/>
        <end position="425"/>
    </location>
</feature>
<feature type="compositionally biased region" description="Low complexity" evidence="1">
    <location>
        <begin position="355"/>
        <end position="368"/>
    </location>
</feature>